<evidence type="ECO:0000259" key="3">
    <source>
        <dbReference type="SMART" id="SM00894"/>
    </source>
</evidence>
<dbReference type="PANTHER" id="PTHR24094:SF15">
    <property type="entry name" value="AMP-DEPENDENT SYNTHETASE_LIGASE DOMAIN-CONTAINING PROTEIN-RELATED"/>
    <property type="match status" value="1"/>
</dbReference>
<feature type="region of interest" description="Disordered" evidence="1">
    <location>
        <begin position="346"/>
        <end position="368"/>
    </location>
</feature>
<feature type="compositionally biased region" description="Basic and acidic residues" evidence="1">
    <location>
        <begin position="356"/>
        <end position="368"/>
    </location>
</feature>
<feature type="compositionally biased region" description="Pro residues" evidence="1">
    <location>
        <begin position="315"/>
        <end position="326"/>
    </location>
</feature>
<gene>
    <name evidence="4" type="ORF">HLA99_05250</name>
</gene>
<dbReference type="PANTHER" id="PTHR24094">
    <property type="entry name" value="SECRETED PROTEIN"/>
    <property type="match status" value="1"/>
</dbReference>
<keyword evidence="2" id="KW-0812">Transmembrane</keyword>
<name>A0A7Y2Q132_9MICO</name>
<feature type="compositionally biased region" description="Low complexity" evidence="1">
    <location>
        <begin position="63"/>
        <end position="83"/>
    </location>
</feature>
<dbReference type="Pfam" id="PF07510">
    <property type="entry name" value="GmrSD_C"/>
    <property type="match status" value="1"/>
</dbReference>
<accession>A0A7Y2Q132</accession>
<dbReference type="Proteomes" id="UP000543598">
    <property type="component" value="Unassembled WGS sequence"/>
</dbReference>
<feature type="region of interest" description="Disordered" evidence="1">
    <location>
        <begin position="303"/>
        <end position="327"/>
    </location>
</feature>
<feature type="compositionally biased region" description="Low complexity" evidence="1">
    <location>
        <begin position="303"/>
        <end position="314"/>
    </location>
</feature>
<protein>
    <submittedName>
        <fullName evidence="4">DUF1524 domain-containing protein</fullName>
    </submittedName>
</protein>
<comment type="caution">
    <text evidence="4">The sequence shown here is derived from an EMBL/GenBank/DDBJ whole genome shotgun (WGS) entry which is preliminary data.</text>
</comment>
<evidence type="ECO:0000313" key="4">
    <source>
        <dbReference type="EMBL" id="NNH03253.1"/>
    </source>
</evidence>
<proteinExistence type="predicted"/>
<organism evidence="4 5">
    <name type="scientific">Microbacterium ulmi</name>
    <dbReference type="NCBI Taxonomy" id="179095"/>
    <lineage>
        <taxon>Bacteria</taxon>
        <taxon>Bacillati</taxon>
        <taxon>Actinomycetota</taxon>
        <taxon>Actinomycetes</taxon>
        <taxon>Micrococcales</taxon>
        <taxon>Microbacteriaceae</taxon>
        <taxon>Microbacterium</taxon>
    </lineage>
</organism>
<keyword evidence="2" id="KW-0472">Membrane</keyword>
<evidence type="ECO:0000256" key="2">
    <source>
        <dbReference type="SAM" id="Phobius"/>
    </source>
</evidence>
<sequence>MIALAALAVLITGIVALVKGTPTWLGLRSRKAALALTSVAAVVFMIAGTITSVTNRPDDASRTDAAPAATAEPAPLVETAKAPSPAPAPPADETWRNDATLQADSRTALEALATLEIKGRAPKTGYSRDAFGPAWKDVDGNGCDTRDDILRRDLTAMTTTDRCTVSGGTLGDPYTATSITFERGPETSSVVQIDHLVALGDAWQKGAQQLTEETRQPFANDPLNLLAVSGRANLQKGDGDAATWLPHNKAFRCEYVARQVSVKAAYGLWVTQAEHDAIAGLLEACPGQRSYVSLFAPPPVAPVEEAPPADVPAAPAQPAPAQPAPEAPVSVHYANCTAVRAAGAAPLYDGQPGYSRKLDRDGDGVACE</sequence>
<evidence type="ECO:0000256" key="1">
    <source>
        <dbReference type="SAM" id="MobiDB-lite"/>
    </source>
</evidence>
<dbReference type="AlphaFoldDB" id="A0A7Y2Q132"/>
<feature type="transmembrane region" description="Helical" evidence="2">
    <location>
        <begin position="32"/>
        <end position="53"/>
    </location>
</feature>
<keyword evidence="5" id="KW-1185">Reference proteome</keyword>
<dbReference type="Pfam" id="PF05901">
    <property type="entry name" value="Excalibur"/>
    <property type="match status" value="1"/>
</dbReference>
<dbReference type="SMART" id="SM00894">
    <property type="entry name" value="Excalibur"/>
    <property type="match status" value="1"/>
</dbReference>
<dbReference type="EMBL" id="JABEMB010000004">
    <property type="protein sequence ID" value="NNH03253.1"/>
    <property type="molecule type" value="Genomic_DNA"/>
</dbReference>
<feature type="domain" description="Excalibur calcium-binding" evidence="3">
    <location>
        <begin position="332"/>
        <end position="368"/>
    </location>
</feature>
<dbReference type="InterPro" id="IPR008613">
    <property type="entry name" value="Excalibur_Ca-bd_domain"/>
</dbReference>
<evidence type="ECO:0000313" key="5">
    <source>
        <dbReference type="Proteomes" id="UP000543598"/>
    </source>
</evidence>
<reference evidence="4 5" key="1">
    <citation type="submission" date="2020-05" db="EMBL/GenBank/DDBJ databases">
        <title>MicrobeNet Type strains.</title>
        <authorList>
            <person name="Nicholson A.C."/>
        </authorList>
    </citation>
    <scope>NUCLEOTIDE SEQUENCE [LARGE SCALE GENOMIC DNA]</scope>
    <source>
        <strain evidence="4 5">JCM 14282</strain>
    </source>
</reference>
<keyword evidence="2" id="KW-1133">Transmembrane helix</keyword>
<feature type="region of interest" description="Disordered" evidence="1">
    <location>
        <begin position="55"/>
        <end position="94"/>
    </location>
</feature>
<dbReference type="InterPro" id="IPR011089">
    <property type="entry name" value="GmrSD_C"/>
</dbReference>